<evidence type="ECO:0000256" key="11">
    <source>
        <dbReference type="ARBA" id="ARBA00023136"/>
    </source>
</evidence>
<dbReference type="PANTHER" id="PTHR37531:SF1">
    <property type="entry name" value="HEME EXPORTER PROTEIN D"/>
    <property type="match status" value="1"/>
</dbReference>
<comment type="caution">
    <text evidence="14">The sequence shown here is derived from an EMBL/GenBank/DDBJ whole genome shotgun (WGS) entry which is preliminary data.</text>
</comment>
<evidence type="ECO:0000256" key="9">
    <source>
        <dbReference type="ARBA" id="ARBA00022748"/>
    </source>
</evidence>
<evidence type="ECO:0000256" key="2">
    <source>
        <dbReference type="ARBA" id="ARBA00004377"/>
    </source>
</evidence>
<accession>A0ABV9LUA0</accession>
<keyword evidence="11 13" id="KW-0472">Membrane</keyword>
<evidence type="ECO:0000256" key="12">
    <source>
        <dbReference type="ARBA" id="ARBA00032938"/>
    </source>
</evidence>
<evidence type="ECO:0000256" key="13">
    <source>
        <dbReference type="SAM" id="Phobius"/>
    </source>
</evidence>
<evidence type="ECO:0000256" key="1">
    <source>
        <dbReference type="ARBA" id="ARBA00002442"/>
    </source>
</evidence>
<protein>
    <recommendedName>
        <fullName evidence="4">Heme exporter protein D</fullName>
    </recommendedName>
    <alternativeName>
        <fullName evidence="12">Cytochrome c-type biogenesis protein CcmD</fullName>
    </alternativeName>
</protein>
<dbReference type="Proteomes" id="UP001595897">
    <property type="component" value="Unassembled WGS sequence"/>
</dbReference>
<keyword evidence="6" id="KW-1003">Cell membrane</keyword>
<evidence type="ECO:0000256" key="4">
    <source>
        <dbReference type="ARBA" id="ARBA00016461"/>
    </source>
</evidence>
<sequence length="108" mass="12302">MLHRIPGRTIALILGLILACVGTYFMWGQGVKFQSFDEFIDMGQRGLFVWLSYSVSLVAMLALLFQSQFMNKAVKDYVAKQQARAQKIIAAREKRRQTKTGVNEEQKA</sequence>
<evidence type="ECO:0000256" key="6">
    <source>
        <dbReference type="ARBA" id="ARBA00022475"/>
    </source>
</evidence>
<gene>
    <name evidence="14" type="primary">ccmD</name>
    <name evidence="14" type="ORF">ACFO4O_07995</name>
</gene>
<keyword evidence="9" id="KW-0201">Cytochrome c-type biogenesis</keyword>
<dbReference type="RefSeq" id="WP_382408277.1">
    <property type="nucleotide sequence ID" value="NZ_JBHSGU010000002.1"/>
</dbReference>
<keyword evidence="7" id="KW-0997">Cell inner membrane</keyword>
<evidence type="ECO:0000256" key="7">
    <source>
        <dbReference type="ARBA" id="ARBA00022519"/>
    </source>
</evidence>
<organism evidence="14 15">
    <name type="scientific">Glaciecola siphonariae</name>
    <dbReference type="NCBI Taxonomy" id="521012"/>
    <lineage>
        <taxon>Bacteria</taxon>
        <taxon>Pseudomonadati</taxon>
        <taxon>Pseudomonadota</taxon>
        <taxon>Gammaproteobacteria</taxon>
        <taxon>Alteromonadales</taxon>
        <taxon>Alteromonadaceae</taxon>
        <taxon>Glaciecola</taxon>
    </lineage>
</organism>
<evidence type="ECO:0000256" key="8">
    <source>
        <dbReference type="ARBA" id="ARBA00022692"/>
    </source>
</evidence>
<evidence type="ECO:0000256" key="5">
    <source>
        <dbReference type="ARBA" id="ARBA00022448"/>
    </source>
</evidence>
<comment type="function">
    <text evidence="1">Required for the export of heme to the periplasm for the biogenesis of c-type cytochromes.</text>
</comment>
<dbReference type="PROSITE" id="PS51257">
    <property type="entry name" value="PROKAR_LIPOPROTEIN"/>
    <property type="match status" value="1"/>
</dbReference>
<dbReference type="InterPro" id="IPR052075">
    <property type="entry name" value="Heme_exporter_D"/>
</dbReference>
<keyword evidence="5" id="KW-0813">Transport</keyword>
<proteinExistence type="inferred from homology"/>
<keyword evidence="8 13" id="KW-0812">Transmembrane</keyword>
<dbReference type="Pfam" id="PF04995">
    <property type="entry name" value="CcmD"/>
    <property type="match status" value="1"/>
</dbReference>
<keyword evidence="10 13" id="KW-1133">Transmembrane helix</keyword>
<name>A0ABV9LUA0_9ALTE</name>
<comment type="subcellular location">
    <subcellularLocation>
        <location evidence="2">Cell inner membrane</location>
        <topology evidence="2">Single-pass membrane protein</topology>
    </subcellularLocation>
</comment>
<evidence type="ECO:0000256" key="10">
    <source>
        <dbReference type="ARBA" id="ARBA00022989"/>
    </source>
</evidence>
<feature type="transmembrane region" description="Helical" evidence="13">
    <location>
        <begin position="47"/>
        <end position="65"/>
    </location>
</feature>
<dbReference type="InterPro" id="IPR007078">
    <property type="entry name" value="Haem_export_protD_CcmD"/>
</dbReference>
<feature type="transmembrane region" description="Helical" evidence="13">
    <location>
        <begin position="9"/>
        <end position="27"/>
    </location>
</feature>
<dbReference type="EMBL" id="JBHSGU010000002">
    <property type="protein sequence ID" value="MFC4700092.1"/>
    <property type="molecule type" value="Genomic_DNA"/>
</dbReference>
<dbReference type="PANTHER" id="PTHR37531">
    <property type="entry name" value="HEME EXPORTER PROTEIN D"/>
    <property type="match status" value="1"/>
</dbReference>
<evidence type="ECO:0000313" key="14">
    <source>
        <dbReference type="EMBL" id="MFC4700092.1"/>
    </source>
</evidence>
<evidence type="ECO:0000256" key="3">
    <source>
        <dbReference type="ARBA" id="ARBA00008741"/>
    </source>
</evidence>
<reference evidence="15" key="1">
    <citation type="journal article" date="2019" name="Int. J. Syst. Evol. Microbiol.">
        <title>The Global Catalogue of Microorganisms (GCM) 10K type strain sequencing project: providing services to taxonomists for standard genome sequencing and annotation.</title>
        <authorList>
            <consortium name="The Broad Institute Genomics Platform"/>
            <consortium name="The Broad Institute Genome Sequencing Center for Infectious Disease"/>
            <person name="Wu L."/>
            <person name="Ma J."/>
        </authorList>
    </citation>
    <scope>NUCLEOTIDE SEQUENCE [LARGE SCALE GENOMIC DNA]</scope>
    <source>
        <strain evidence="15">KACC 12507</strain>
    </source>
</reference>
<comment type="similarity">
    <text evidence="3">Belongs to the CcmD/CycX/HelD family.</text>
</comment>
<keyword evidence="15" id="KW-1185">Reference proteome</keyword>
<evidence type="ECO:0000313" key="15">
    <source>
        <dbReference type="Proteomes" id="UP001595897"/>
    </source>
</evidence>
<dbReference type="NCBIfam" id="TIGR03141">
    <property type="entry name" value="cytochro_ccmD"/>
    <property type="match status" value="1"/>
</dbReference>